<dbReference type="EMBL" id="CM000639">
    <property type="protein sequence ID" value="EED95452.1"/>
    <property type="molecule type" value="Genomic_DNA"/>
</dbReference>
<evidence type="ECO:0000313" key="3">
    <source>
        <dbReference type="Proteomes" id="UP000001449"/>
    </source>
</evidence>
<protein>
    <recommendedName>
        <fullName evidence="4">Man1/Src1 C-terminal domain-containing protein</fullName>
    </recommendedName>
</protein>
<organism evidence="2 3">
    <name type="scientific">Thalassiosira pseudonana</name>
    <name type="common">Marine diatom</name>
    <name type="synonym">Cyclotella nana</name>
    <dbReference type="NCBI Taxonomy" id="35128"/>
    <lineage>
        <taxon>Eukaryota</taxon>
        <taxon>Sar</taxon>
        <taxon>Stramenopiles</taxon>
        <taxon>Ochrophyta</taxon>
        <taxon>Bacillariophyta</taxon>
        <taxon>Coscinodiscophyceae</taxon>
        <taxon>Thalassiosirophycidae</taxon>
        <taxon>Thalassiosirales</taxon>
        <taxon>Thalassiosiraceae</taxon>
        <taxon>Thalassiosira</taxon>
    </lineage>
</organism>
<dbReference type="OMA" id="PPCARND"/>
<dbReference type="KEGG" id="tps:THAPSDRAFT_21469"/>
<reference evidence="2 3" key="2">
    <citation type="journal article" date="2008" name="Nature">
        <title>The Phaeodactylum genome reveals the evolutionary history of diatom genomes.</title>
        <authorList>
            <person name="Bowler C."/>
            <person name="Allen A.E."/>
            <person name="Badger J.H."/>
            <person name="Grimwood J."/>
            <person name="Jabbari K."/>
            <person name="Kuo A."/>
            <person name="Maheswari U."/>
            <person name="Martens C."/>
            <person name="Maumus F."/>
            <person name="Otillar R.P."/>
            <person name="Rayko E."/>
            <person name="Salamov A."/>
            <person name="Vandepoele K."/>
            <person name="Beszteri B."/>
            <person name="Gruber A."/>
            <person name="Heijde M."/>
            <person name="Katinka M."/>
            <person name="Mock T."/>
            <person name="Valentin K."/>
            <person name="Verret F."/>
            <person name="Berges J.A."/>
            <person name="Brownlee C."/>
            <person name="Cadoret J.P."/>
            <person name="Chiovitti A."/>
            <person name="Choi C.J."/>
            <person name="Coesel S."/>
            <person name="De Martino A."/>
            <person name="Detter J.C."/>
            <person name="Durkin C."/>
            <person name="Falciatore A."/>
            <person name="Fournet J."/>
            <person name="Haruta M."/>
            <person name="Huysman M.J."/>
            <person name="Jenkins B.D."/>
            <person name="Jiroutova K."/>
            <person name="Jorgensen R.E."/>
            <person name="Joubert Y."/>
            <person name="Kaplan A."/>
            <person name="Kroger N."/>
            <person name="Kroth P.G."/>
            <person name="La Roche J."/>
            <person name="Lindquist E."/>
            <person name="Lommer M."/>
            <person name="Martin-Jezequel V."/>
            <person name="Lopez P.J."/>
            <person name="Lucas S."/>
            <person name="Mangogna M."/>
            <person name="McGinnis K."/>
            <person name="Medlin L.K."/>
            <person name="Montsant A."/>
            <person name="Oudot-Le Secq M.P."/>
            <person name="Napoli C."/>
            <person name="Obornik M."/>
            <person name="Parker M.S."/>
            <person name="Petit J.L."/>
            <person name="Porcel B.M."/>
            <person name="Poulsen N."/>
            <person name="Robison M."/>
            <person name="Rychlewski L."/>
            <person name="Rynearson T.A."/>
            <person name="Schmutz J."/>
            <person name="Shapiro H."/>
            <person name="Siaut M."/>
            <person name="Stanley M."/>
            <person name="Sussman M.R."/>
            <person name="Taylor A.R."/>
            <person name="Vardi A."/>
            <person name="von Dassow P."/>
            <person name="Vyverman W."/>
            <person name="Willis A."/>
            <person name="Wyrwicz L.S."/>
            <person name="Rokhsar D.S."/>
            <person name="Weissenbach J."/>
            <person name="Armbrust E.V."/>
            <person name="Green B.R."/>
            <person name="Van de Peer Y."/>
            <person name="Grigoriev I.V."/>
        </authorList>
    </citation>
    <scope>NUCLEOTIDE SEQUENCE [LARGE SCALE GENOMIC DNA]</scope>
    <source>
        <strain evidence="2 3">CCMP1335</strain>
    </source>
</reference>
<proteinExistence type="predicted"/>
<feature type="region of interest" description="Disordered" evidence="1">
    <location>
        <begin position="53"/>
        <end position="281"/>
    </location>
</feature>
<dbReference type="Proteomes" id="UP000001449">
    <property type="component" value="Chromosome 2"/>
</dbReference>
<evidence type="ECO:0000313" key="2">
    <source>
        <dbReference type="EMBL" id="EED95452.1"/>
    </source>
</evidence>
<feature type="compositionally biased region" description="Acidic residues" evidence="1">
    <location>
        <begin position="168"/>
        <end position="178"/>
    </location>
</feature>
<dbReference type="AlphaFoldDB" id="B8BVF4"/>
<feature type="compositionally biased region" description="Basic and acidic residues" evidence="1">
    <location>
        <begin position="179"/>
        <end position="205"/>
    </location>
</feature>
<name>B8BVF4_THAPS</name>
<evidence type="ECO:0000256" key="1">
    <source>
        <dbReference type="SAM" id="MobiDB-lite"/>
    </source>
</evidence>
<feature type="region of interest" description="Disordered" evidence="1">
    <location>
        <begin position="362"/>
        <end position="383"/>
    </location>
</feature>
<feature type="compositionally biased region" description="Low complexity" evidence="1">
    <location>
        <begin position="127"/>
        <end position="154"/>
    </location>
</feature>
<dbReference type="eggNOG" id="ENOG502RWPD">
    <property type="taxonomic scope" value="Eukaryota"/>
</dbReference>
<dbReference type="HOGENOM" id="CLU_306438_0_0_1"/>
<dbReference type="PaxDb" id="35128-Thaps21469"/>
<feature type="compositionally biased region" description="Low complexity" evidence="1">
    <location>
        <begin position="224"/>
        <end position="240"/>
    </location>
</feature>
<feature type="region of interest" description="Disordered" evidence="1">
    <location>
        <begin position="325"/>
        <end position="347"/>
    </location>
</feature>
<dbReference type="InParanoid" id="B8BVF4"/>
<accession>B8BVF4</accession>
<feature type="compositionally biased region" description="Basic and acidic residues" evidence="1">
    <location>
        <begin position="1"/>
        <end position="10"/>
    </location>
</feature>
<feature type="compositionally biased region" description="Low complexity" evidence="1">
    <location>
        <begin position="53"/>
        <end position="71"/>
    </location>
</feature>
<sequence length="967" mass="104637">MPPTKRKAEVEEGSATTPTKKSKIEIRAEAKERARQYAESLKAKKTGVAVAAPFSAGKASASKKSTTAAGAKRQRAVARKSTGGIIADDESTPKRKSRKSVAAATTTTTNASFRFSPPTDEATPSIGPRGTPGLLPPSSSAAAAGSSSSRPSPAYQFGGANRRGDERREEDEEMEDQDVAVKHTMSPDEKKKALDRARAYSEKLRMQKGGAPAARESAQPPPATAAASATTSAQSTTNAQKPSFQPPASVADIFSPKKRTNEQHRPSASVATAHPPIGFDPTQPWPPVGHRLPTAAYCGCGPTPGSRTARSDLCATTTDVIGGGGGGSSRFRESMKGVPPVDPPHGSYAFGEKEDYERKMPAIVRPCPPGSVGVPRNRKDGGGGGNQIYLPVPVNDNTFDAAAAAPKPNEGILHAIARANALVSTATSFNRRRRANMGIHSEGTPSSTVGNGKEKSVEVIKTQQLRTNVHFSVDPPVDSTTDDSKTAETMQEAEHAGKEEIVVESTVEEGHATNAKLNSLLQKIVGKIVTGVKYLMFAQLTLGFLYLSTHKYIGEPITTLTVDDKRMRLWPSFLKPLNVAHTIEEIVDAKSEAEAKREVSCFIDHPSDFYFSGEDLDGDSICGGKYKECPLWGRCHGGILRDCNDGGGEFEGLQRFVPSQKGDGCVPSIASLDLVRVVQDTLFSMTASQKCHSSDRLGHHDVHLEEPFPLFRITKVAERVNGMAGSNSTVGGIDVSPELLSWLSPVFDSSIVRHGSLSSRSEGRIDAIGLAPEVSPNSLPLTVACTAKIISWEMIEFFGNFTTSVLGIVAKCLWDFMFNNPIPSFVALTLIMIAYYIRRILQHRAKVQEFLRVVLDAVYDRLAECDDNEGYASLMLRDDVGHDMYPTNVRERNFVYNDVWPRVVLEVRADNRVQKFRKEAGGKSLEHWQFHLQPKRGRRLRKSFGSTPSKDSGDSSVKDAAPQQRDP</sequence>
<evidence type="ECO:0008006" key="4">
    <source>
        <dbReference type="Google" id="ProtNLM"/>
    </source>
</evidence>
<dbReference type="RefSeq" id="XP_002288009.1">
    <property type="nucleotide sequence ID" value="XM_002287973.1"/>
</dbReference>
<keyword evidence="3" id="KW-1185">Reference proteome</keyword>
<dbReference type="GeneID" id="7452476"/>
<gene>
    <name evidence="2" type="ORF">THAPSDRAFT_21469</name>
</gene>
<reference evidence="2 3" key="1">
    <citation type="journal article" date="2004" name="Science">
        <title>The genome of the diatom Thalassiosira pseudonana: ecology, evolution, and metabolism.</title>
        <authorList>
            <person name="Armbrust E.V."/>
            <person name="Berges J.A."/>
            <person name="Bowler C."/>
            <person name="Green B.R."/>
            <person name="Martinez D."/>
            <person name="Putnam N.H."/>
            <person name="Zhou S."/>
            <person name="Allen A.E."/>
            <person name="Apt K.E."/>
            <person name="Bechner M."/>
            <person name="Brzezinski M.A."/>
            <person name="Chaal B.K."/>
            <person name="Chiovitti A."/>
            <person name="Davis A.K."/>
            <person name="Demarest M.S."/>
            <person name="Detter J.C."/>
            <person name="Glavina T."/>
            <person name="Goodstein D."/>
            <person name="Hadi M.Z."/>
            <person name="Hellsten U."/>
            <person name="Hildebrand M."/>
            <person name="Jenkins B.D."/>
            <person name="Jurka J."/>
            <person name="Kapitonov V.V."/>
            <person name="Kroger N."/>
            <person name="Lau W.W."/>
            <person name="Lane T.W."/>
            <person name="Larimer F.W."/>
            <person name="Lippmeier J.C."/>
            <person name="Lucas S."/>
            <person name="Medina M."/>
            <person name="Montsant A."/>
            <person name="Obornik M."/>
            <person name="Parker M.S."/>
            <person name="Palenik B."/>
            <person name="Pazour G.J."/>
            <person name="Richardson P.M."/>
            <person name="Rynearson T.A."/>
            <person name="Saito M.A."/>
            <person name="Schwartz D.C."/>
            <person name="Thamatrakoln K."/>
            <person name="Valentin K."/>
            <person name="Vardi A."/>
            <person name="Wilkerson F.P."/>
            <person name="Rokhsar D.S."/>
        </authorList>
    </citation>
    <scope>NUCLEOTIDE SEQUENCE [LARGE SCALE GENOMIC DNA]</scope>
    <source>
        <strain evidence="2 3">CCMP1335</strain>
    </source>
</reference>
<feature type="region of interest" description="Disordered" evidence="1">
    <location>
        <begin position="934"/>
        <end position="967"/>
    </location>
</feature>
<feature type="region of interest" description="Disordered" evidence="1">
    <location>
        <begin position="1"/>
        <end position="25"/>
    </location>
</feature>